<dbReference type="Proteomes" id="UP000718451">
    <property type="component" value="Unassembled WGS sequence"/>
</dbReference>
<dbReference type="RefSeq" id="WP_168551816.1">
    <property type="nucleotide sequence ID" value="NZ_JAAWWL010000001.1"/>
</dbReference>
<evidence type="ECO:0000313" key="3">
    <source>
        <dbReference type="Proteomes" id="UP000718451"/>
    </source>
</evidence>
<comment type="caution">
    <text evidence="2">The sequence shown here is derived from an EMBL/GenBank/DDBJ whole genome shotgun (WGS) entry which is preliminary data.</text>
</comment>
<accession>A0ABX1GP07</accession>
<gene>
    <name evidence="2" type="ORF">HCU67_06835</name>
</gene>
<keyword evidence="1" id="KW-0472">Membrane</keyword>
<reference evidence="2 3" key="1">
    <citation type="submission" date="2020-04" db="EMBL/GenBank/DDBJ databases">
        <authorList>
            <person name="Yoon J."/>
        </authorList>
    </citation>
    <scope>NUCLEOTIDE SEQUENCE [LARGE SCALE GENOMIC DNA]</scope>
    <source>
        <strain evidence="2 3">DJ-13</strain>
    </source>
</reference>
<sequence>MLKFFRRIRKNLLEENKFKAYLFYAIGEIALVVIGILIALYLDNINEQQTIDKKQENHLRLIMGEMTNNLYSLQTEKEALGEILESNRLILSVFNNQKKIDTLRESYLSDILFMPLTRQIKFENENGALTELLASGGLKDIKNDTIRSVLASWDAKLAILESQEAGLYKALEETHRLVKEKGSFRVIFDQLGLSEYLKISEVSSTESNKHFLTSKEFENTILHYLASGDQLSRKNYPSFQKDLEQLIKLINQELSSDQ</sequence>
<evidence type="ECO:0000256" key="1">
    <source>
        <dbReference type="SAM" id="Phobius"/>
    </source>
</evidence>
<keyword evidence="1" id="KW-0812">Transmembrane</keyword>
<protein>
    <submittedName>
        <fullName evidence="2">Uncharacterized protein</fullName>
    </submittedName>
</protein>
<evidence type="ECO:0000313" key="2">
    <source>
        <dbReference type="EMBL" id="NKI31657.1"/>
    </source>
</evidence>
<name>A0ABX1GP07_9FLAO</name>
<keyword evidence="1" id="KW-1133">Transmembrane helix</keyword>
<feature type="transmembrane region" description="Helical" evidence="1">
    <location>
        <begin position="21"/>
        <end position="42"/>
    </location>
</feature>
<dbReference type="EMBL" id="JAAWWL010000001">
    <property type="protein sequence ID" value="NKI31657.1"/>
    <property type="molecule type" value="Genomic_DNA"/>
</dbReference>
<keyword evidence="3" id="KW-1185">Reference proteome</keyword>
<proteinExistence type="predicted"/>
<organism evidence="2 3">
    <name type="scientific">Croceivirga thetidis</name>
    <dbReference type="NCBI Taxonomy" id="2721623"/>
    <lineage>
        <taxon>Bacteria</taxon>
        <taxon>Pseudomonadati</taxon>
        <taxon>Bacteroidota</taxon>
        <taxon>Flavobacteriia</taxon>
        <taxon>Flavobacteriales</taxon>
        <taxon>Flavobacteriaceae</taxon>
        <taxon>Croceivirga</taxon>
    </lineage>
</organism>